<gene>
    <name evidence="1" type="ORF">NDU88_002525</name>
</gene>
<name>A0AAV7KUF9_PLEWA</name>
<keyword evidence="2" id="KW-1185">Reference proteome</keyword>
<accession>A0AAV7KUF9</accession>
<protein>
    <submittedName>
        <fullName evidence="1">Uncharacterized protein</fullName>
    </submittedName>
</protein>
<reference evidence="1" key="1">
    <citation type="journal article" date="2022" name="bioRxiv">
        <title>Sequencing and chromosome-scale assembly of the giantPleurodeles waltlgenome.</title>
        <authorList>
            <person name="Brown T."/>
            <person name="Elewa A."/>
            <person name="Iarovenko S."/>
            <person name="Subramanian E."/>
            <person name="Araus A.J."/>
            <person name="Petzold A."/>
            <person name="Susuki M."/>
            <person name="Suzuki K.-i.T."/>
            <person name="Hayashi T."/>
            <person name="Toyoda A."/>
            <person name="Oliveira C."/>
            <person name="Osipova E."/>
            <person name="Leigh N.D."/>
            <person name="Simon A."/>
            <person name="Yun M.H."/>
        </authorList>
    </citation>
    <scope>NUCLEOTIDE SEQUENCE</scope>
    <source>
        <strain evidence="1">20211129_DDA</strain>
        <tissue evidence="1">Liver</tissue>
    </source>
</reference>
<evidence type="ECO:0000313" key="2">
    <source>
        <dbReference type="Proteomes" id="UP001066276"/>
    </source>
</evidence>
<evidence type="ECO:0000313" key="1">
    <source>
        <dbReference type="EMBL" id="KAJ1082357.1"/>
    </source>
</evidence>
<comment type="caution">
    <text evidence="1">The sequence shown here is derived from an EMBL/GenBank/DDBJ whole genome shotgun (WGS) entry which is preliminary data.</text>
</comment>
<sequence>MVWDPLKAGIIGEVPIYGFFKKRQKQSKIQELFREVSLAEKYLMQLLTKGLDILGVQKKIAILKAKANQYFSKEIAAKCCEYGSECYKYDENTGRLLAKRIREKEVERGILAMIVKKGRLSETPSDILGVFRDVYETFYTKDLLTPGEDYQGLFAGLERVSVTEQECAFLDATISVEN</sequence>
<dbReference type="Proteomes" id="UP001066276">
    <property type="component" value="Chromosome 12"/>
</dbReference>
<organism evidence="1 2">
    <name type="scientific">Pleurodeles waltl</name>
    <name type="common">Iberian ribbed newt</name>
    <dbReference type="NCBI Taxonomy" id="8319"/>
    <lineage>
        <taxon>Eukaryota</taxon>
        <taxon>Metazoa</taxon>
        <taxon>Chordata</taxon>
        <taxon>Craniata</taxon>
        <taxon>Vertebrata</taxon>
        <taxon>Euteleostomi</taxon>
        <taxon>Amphibia</taxon>
        <taxon>Batrachia</taxon>
        <taxon>Caudata</taxon>
        <taxon>Salamandroidea</taxon>
        <taxon>Salamandridae</taxon>
        <taxon>Pleurodelinae</taxon>
        <taxon>Pleurodeles</taxon>
    </lineage>
</organism>
<proteinExistence type="predicted"/>
<dbReference type="AlphaFoldDB" id="A0AAV7KUF9"/>
<dbReference type="EMBL" id="JANPWB010000016">
    <property type="protein sequence ID" value="KAJ1082357.1"/>
    <property type="molecule type" value="Genomic_DNA"/>
</dbReference>